<dbReference type="PROSITE" id="PS51194">
    <property type="entry name" value="HELICASE_CTER"/>
    <property type="match status" value="1"/>
</dbReference>
<dbReference type="CDD" id="cd18804">
    <property type="entry name" value="SF2_C_priA"/>
    <property type="match status" value="1"/>
</dbReference>
<dbReference type="Pfam" id="PF18319">
    <property type="entry name" value="Zn_ribbon_PriA"/>
    <property type="match status" value="1"/>
</dbReference>
<evidence type="ECO:0000256" key="2">
    <source>
        <dbReference type="ARBA" id="ARBA00022705"/>
    </source>
</evidence>
<dbReference type="InterPro" id="IPR006935">
    <property type="entry name" value="Helicase/UvrB_N"/>
</dbReference>
<dbReference type="RefSeq" id="WP_177180554.1">
    <property type="nucleotide sequence ID" value="NZ_FOHN01000001.1"/>
</dbReference>
<dbReference type="Pfam" id="PF04851">
    <property type="entry name" value="ResIII"/>
    <property type="match status" value="1"/>
</dbReference>
<dbReference type="Pfam" id="PF00271">
    <property type="entry name" value="Helicase_C"/>
    <property type="match status" value="1"/>
</dbReference>
<dbReference type="PANTHER" id="PTHR30580:SF0">
    <property type="entry name" value="PRIMOSOMAL PROTEIN N"/>
    <property type="match status" value="1"/>
</dbReference>
<dbReference type="InterPro" id="IPR014001">
    <property type="entry name" value="Helicase_ATP-bd"/>
</dbReference>
<dbReference type="InterPro" id="IPR040498">
    <property type="entry name" value="PriA_CRR"/>
</dbReference>
<dbReference type="GO" id="GO:0043138">
    <property type="term" value="F:3'-5' DNA helicase activity"/>
    <property type="evidence" value="ECO:0007669"/>
    <property type="project" value="UniProtKB-EC"/>
</dbReference>
<feature type="binding site" evidence="12">
    <location>
        <position position="456"/>
    </location>
    <ligand>
        <name>Zn(2+)</name>
        <dbReference type="ChEBI" id="CHEBI:29105"/>
        <label>2</label>
    </ligand>
</feature>
<keyword evidence="10 12" id="KW-0413">Isomerase</keyword>
<dbReference type="GO" id="GO:0003677">
    <property type="term" value="F:DNA binding"/>
    <property type="evidence" value="ECO:0007669"/>
    <property type="project" value="UniProtKB-UniRule"/>
</dbReference>
<dbReference type="GO" id="GO:0006269">
    <property type="term" value="P:DNA replication, synthesis of primer"/>
    <property type="evidence" value="ECO:0007669"/>
    <property type="project" value="UniProtKB-KW"/>
</dbReference>
<keyword evidence="4 12" id="KW-0547">Nucleotide-binding</keyword>
<evidence type="ECO:0000256" key="6">
    <source>
        <dbReference type="ARBA" id="ARBA00022806"/>
    </source>
</evidence>
<dbReference type="Proteomes" id="UP000199800">
    <property type="component" value="Unassembled WGS sequence"/>
</dbReference>
<feature type="binding site" evidence="12">
    <location>
        <position position="476"/>
    </location>
    <ligand>
        <name>Zn(2+)</name>
        <dbReference type="ChEBI" id="CHEBI:29105"/>
        <label>2</label>
    </ligand>
</feature>
<reference evidence="15 16" key="1">
    <citation type="submission" date="2016-10" db="EMBL/GenBank/DDBJ databases">
        <authorList>
            <person name="de Groot N.N."/>
        </authorList>
    </citation>
    <scope>NUCLEOTIDE SEQUENCE [LARGE SCALE GENOMIC DNA]</scope>
    <source>
        <strain evidence="15 16">DSM 1801</strain>
    </source>
</reference>
<keyword evidence="2 12" id="KW-0235">DNA replication</keyword>
<gene>
    <name evidence="12" type="primary">priA</name>
    <name evidence="15" type="ORF">SAMN04487772_10135</name>
</gene>
<evidence type="ECO:0000313" key="16">
    <source>
        <dbReference type="Proteomes" id="UP000199800"/>
    </source>
</evidence>
<comment type="subunit">
    <text evidence="12">Component of the replication restart primosome.</text>
</comment>
<dbReference type="InterPro" id="IPR041236">
    <property type="entry name" value="PriA_C"/>
</dbReference>
<dbReference type="SMART" id="SM00490">
    <property type="entry name" value="HELICc"/>
    <property type="match status" value="1"/>
</dbReference>
<protein>
    <recommendedName>
        <fullName evidence="12">Replication restart protein PriA</fullName>
    </recommendedName>
    <alternativeName>
        <fullName evidence="12">ATP-dependent DNA helicase PriA</fullName>
        <ecNumber evidence="12">5.6.2.4</ecNumber>
    </alternativeName>
    <alternativeName>
        <fullName evidence="12">DNA 3'-5' helicase PriA</fullName>
    </alternativeName>
</protein>
<dbReference type="NCBIfam" id="TIGR00595">
    <property type="entry name" value="priA"/>
    <property type="match status" value="1"/>
</dbReference>
<dbReference type="GO" id="GO:0006302">
    <property type="term" value="P:double-strand break repair"/>
    <property type="evidence" value="ECO:0007669"/>
    <property type="project" value="InterPro"/>
</dbReference>
<dbReference type="STRING" id="29364.SAMN04487772_10135"/>
<dbReference type="EMBL" id="FOHN01000001">
    <property type="protein sequence ID" value="SES62142.1"/>
    <property type="molecule type" value="Genomic_DNA"/>
</dbReference>
<dbReference type="GO" id="GO:0008270">
    <property type="term" value="F:zinc ion binding"/>
    <property type="evidence" value="ECO:0007669"/>
    <property type="project" value="UniProtKB-UniRule"/>
</dbReference>
<evidence type="ECO:0000256" key="3">
    <source>
        <dbReference type="ARBA" id="ARBA00022723"/>
    </source>
</evidence>
<accession>A0A1H9Y0H1</accession>
<evidence type="ECO:0000256" key="9">
    <source>
        <dbReference type="ARBA" id="ARBA00023125"/>
    </source>
</evidence>
<dbReference type="PANTHER" id="PTHR30580">
    <property type="entry name" value="PRIMOSOMAL PROTEIN N"/>
    <property type="match status" value="1"/>
</dbReference>
<evidence type="ECO:0000256" key="5">
    <source>
        <dbReference type="ARBA" id="ARBA00022801"/>
    </source>
</evidence>
<dbReference type="GO" id="GO:0006310">
    <property type="term" value="P:DNA recombination"/>
    <property type="evidence" value="ECO:0007669"/>
    <property type="project" value="InterPro"/>
</dbReference>
<keyword evidence="16" id="KW-1185">Reference proteome</keyword>
<dbReference type="InterPro" id="IPR005259">
    <property type="entry name" value="PriA"/>
</dbReference>
<dbReference type="InterPro" id="IPR001650">
    <property type="entry name" value="Helicase_C-like"/>
</dbReference>
<dbReference type="GO" id="GO:1990077">
    <property type="term" value="C:primosome complex"/>
    <property type="evidence" value="ECO:0007669"/>
    <property type="project" value="UniProtKB-UniRule"/>
</dbReference>
<feature type="binding site" evidence="12">
    <location>
        <position position="459"/>
    </location>
    <ligand>
        <name>Zn(2+)</name>
        <dbReference type="ChEBI" id="CHEBI:29105"/>
        <label>2</label>
    </ligand>
</feature>
<dbReference type="SMART" id="SM00487">
    <property type="entry name" value="DEXDc"/>
    <property type="match status" value="1"/>
</dbReference>
<sequence length="751" mass="85519">MYADIIVDISHENLDKTYQYAIPDSLLNKVKVGTLVKVPFGKGNRFLKGYVVGLSDIPSWDPERIKPVAEVEEKGLMIESQLIQLAYWIKDNYGSTMNDALKTVIPVKKKVKAKEKKQIELVADHRVASQYLGEFRRKKYSGKVRLLEALLEFGILDQEIVKNKLSVGRETVKSLERDGLIRVVTEQLYRNPVKNLVQSVSHVRLNETQQQIADAVINEYQNGIRKTYYIHGITGSGKTEVYMEIIAKVVAEGKQVIMLIPEISLTYQTVMRFYSRFGDRVSFLHSKLSGGERYDQYFRAKNGEIDIMIGPRSALFTPFQNLGFIIIDEEHEGSYKSESPPKYHAREAALERARLTGSSVLLGSATPSVESYQKALSGEYKLFTMDKRAGHAKLPKVWIVDLREELKKQNKSIFSYKLKELMEDRLLHKQQIMLFLNRRGYAGFVSCRSCGHVMKCPHCDVSLTSHNNGALICHYCGYEEVMPKACPSCGSKFIASFGTGTQKVEELVRREFPMARVLRMDTDTTSKKGGHEEILSAFKNQEADILIGTQMIVKGHDFPNVTLVGVLAADLSLFSSDYRSGERTFQLLAQAAGRAGRGELDGEVVIQTYQPEHYSIVAAATENYQQFYEQEIAYRTLMSYPPAEHMVAVMIASKEEEKARIASKVLYNRLEYTQNDAADTEQNKDAIVKIIGPVKASVSKINDIYRWVIYLKCKEYEKLKELKNMLQVYMEQEEFFKKCSVQFDFDPIHSY</sequence>
<evidence type="ECO:0000256" key="12">
    <source>
        <dbReference type="HAMAP-Rule" id="MF_00983"/>
    </source>
</evidence>
<proteinExistence type="inferred from homology"/>
<evidence type="ECO:0000256" key="7">
    <source>
        <dbReference type="ARBA" id="ARBA00022833"/>
    </source>
</evidence>
<keyword evidence="6 12" id="KW-0347">Helicase</keyword>
<evidence type="ECO:0000259" key="13">
    <source>
        <dbReference type="PROSITE" id="PS51192"/>
    </source>
</evidence>
<dbReference type="GO" id="GO:0005524">
    <property type="term" value="F:ATP binding"/>
    <property type="evidence" value="ECO:0007669"/>
    <property type="project" value="UniProtKB-UniRule"/>
</dbReference>
<keyword evidence="7 12" id="KW-0862">Zinc</keyword>
<feature type="binding site" evidence="12">
    <location>
        <position position="450"/>
    </location>
    <ligand>
        <name>Zn(2+)</name>
        <dbReference type="ChEBI" id="CHEBI:29105"/>
        <label>1</label>
    </ligand>
</feature>
<feature type="binding site" evidence="12">
    <location>
        <position position="486"/>
    </location>
    <ligand>
        <name>Zn(2+)</name>
        <dbReference type="ChEBI" id="CHEBI:29105"/>
        <label>1</label>
    </ligand>
</feature>
<dbReference type="GO" id="GO:0006270">
    <property type="term" value="P:DNA replication initiation"/>
    <property type="evidence" value="ECO:0007669"/>
    <property type="project" value="TreeGrafter"/>
</dbReference>
<dbReference type="HAMAP" id="MF_00983">
    <property type="entry name" value="PriA"/>
    <property type="match status" value="1"/>
</dbReference>
<feature type="domain" description="Helicase ATP-binding" evidence="13">
    <location>
        <begin position="219"/>
        <end position="385"/>
    </location>
</feature>
<dbReference type="FunFam" id="3.40.50.300:FF:000489">
    <property type="entry name" value="Primosome assembly protein PriA"/>
    <property type="match status" value="1"/>
</dbReference>
<evidence type="ECO:0000256" key="10">
    <source>
        <dbReference type="ARBA" id="ARBA00023235"/>
    </source>
</evidence>
<dbReference type="CDD" id="cd17929">
    <property type="entry name" value="DEXHc_priA"/>
    <property type="match status" value="1"/>
</dbReference>
<evidence type="ECO:0000256" key="1">
    <source>
        <dbReference type="ARBA" id="ARBA00022515"/>
    </source>
</evidence>
<evidence type="ECO:0000259" key="14">
    <source>
        <dbReference type="PROSITE" id="PS51194"/>
    </source>
</evidence>
<comment type="catalytic activity">
    <reaction evidence="11 12">
        <text>ATP + H2O = ADP + phosphate + H(+)</text>
        <dbReference type="Rhea" id="RHEA:13065"/>
        <dbReference type="ChEBI" id="CHEBI:15377"/>
        <dbReference type="ChEBI" id="CHEBI:15378"/>
        <dbReference type="ChEBI" id="CHEBI:30616"/>
        <dbReference type="ChEBI" id="CHEBI:43474"/>
        <dbReference type="ChEBI" id="CHEBI:456216"/>
        <dbReference type="EC" id="5.6.2.4"/>
    </reaction>
</comment>
<keyword evidence="3 12" id="KW-0479">Metal-binding</keyword>
<name>A0A1H9Y0H1_9FIRM</name>
<evidence type="ECO:0000256" key="8">
    <source>
        <dbReference type="ARBA" id="ARBA00022840"/>
    </source>
</evidence>
<organism evidence="15 16">
    <name type="scientific">[Clostridium] polysaccharolyticum</name>
    <dbReference type="NCBI Taxonomy" id="29364"/>
    <lineage>
        <taxon>Bacteria</taxon>
        <taxon>Bacillati</taxon>
        <taxon>Bacillota</taxon>
        <taxon>Clostridia</taxon>
        <taxon>Lachnospirales</taxon>
        <taxon>Lachnospiraceae</taxon>
    </lineage>
</organism>
<feature type="binding site" evidence="12">
    <location>
        <position position="447"/>
    </location>
    <ligand>
        <name>Zn(2+)</name>
        <dbReference type="ChEBI" id="CHEBI:29105"/>
        <label>1</label>
    </ligand>
</feature>
<dbReference type="Gene3D" id="3.40.1440.60">
    <property type="entry name" value="PriA, 3(prime) DNA-binding domain"/>
    <property type="match status" value="1"/>
</dbReference>
<evidence type="ECO:0000256" key="11">
    <source>
        <dbReference type="ARBA" id="ARBA00048988"/>
    </source>
</evidence>
<dbReference type="InterPro" id="IPR041222">
    <property type="entry name" value="PriA_3primeBD"/>
</dbReference>
<dbReference type="GO" id="GO:0016887">
    <property type="term" value="F:ATP hydrolysis activity"/>
    <property type="evidence" value="ECO:0007669"/>
    <property type="project" value="RHEA"/>
</dbReference>
<dbReference type="Pfam" id="PF18074">
    <property type="entry name" value="PriA_C"/>
    <property type="match status" value="1"/>
</dbReference>
<comment type="catalytic activity">
    <reaction evidence="12">
        <text>Couples ATP hydrolysis with the unwinding of duplex DNA by translocating in the 3'-5' direction.</text>
        <dbReference type="EC" id="5.6.2.4"/>
    </reaction>
</comment>
<keyword evidence="8 12" id="KW-0067">ATP-binding</keyword>
<dbReference type="EC" id="5.6.2.4" evidence="12"/>
<dbReference type="Pfam" id="PF17764">
    <property type="entry name" value="PriA_3primeBD"/>
    <property type="match status" value="1"/>
</dbReference>
<dbReference type="PROSITE" id="PS51192">
    <property type="entry name" value="HELICASE_ATP_BIND_1"/>
    <property type="match status" value="1"/>
</dbReference>
<dbReference type="InterPro" id="IPR027417">
    <property type="entry name" value="P-loop_NTPase"/>
</dbReference>
<keyword evidence="9 12" id="KW-0238">DNA-binding</keyword>
<keyword evidence="5 12" id="KW-0378">Hydrolase</keyword>
<comment type="similarity">
    <text evidence="12">Belongs to the helicase family. PriA subfamily.</text>
</comment>
<dbReference type="InterPro" id="IPR042115">
    <property type="entry name" value="PriA_3primeBD_sf"/>
</dbReference>
<feature type="binding site" evidence="12">
    <location>
        <position position="473"/>
    </location>
    <ligand>
        <name>Zn(2+)</name>
        <dbReference type="ChEBI" id="CHEBI:29105"/>
        <label>2</label>
    </ligand>
</feature>
<dbReference type="SUPFAM" id="SSF52540">
    <property type="entry name" value="P-loop containing nucleoside triphosphate hydrolases"/>
    <property type="match status" value="2"/>
</dbReference>
<evidence type="ECO:0000256" key="4">
    <source>
        <dbReference type="ARBA" id="ARBA00022741"/>
    </source>
</evidence>
<evidence type="ECO:0000313" key="15">
    <source>
        <dbReference type="EMBL" id="SES62142.1"/>
    </source>
</evidence>
<comment type="cofactor">
    <cofactor evidence="12">
        <name>Zn(2+)</name>
        <dbReference type="ChEBI" id="CHEBI:29105"/>
    </cofactor>
    <text evidence="12">Binds 2 zinc ions per subunit.</text>
</comment>
<feature type="binding site" evidence="12">
    <location>
        <position position="489"/>
    </location>
    <ligand>
        <name>Zn(2+)</name>
        <dbReference type="ChEBI" id="CHEBI:29105"/>
        <label>1</label>
    </ligand>
</feature>
<dbReference type="AlphaFoldDB" id="A0A1H9Y0H1"/>
<comment type="function">
    <text evidence="12">Initiates the restart of stalled replication forks, which reloads the replicative helicase on sites other than the origin of replication. Recognizes and binds to abandoned replication forks and remodels them to uncover a helicase loading site. Promotes assembly of the primosome at these replication forks.</text>
</comment>
<feature type="domain" description="Helicase C-terminal" evidence="14">
    <location>
        <begin position="481"/>
        <end position="648"/>
    </location>
</feature>
<keyword evidence="1 12" id="KW-0639">Primosome</keyword>
<dbReference type="Gene3D" id="3.40.50.300">
    <property type="entry name" value="P-loop containing nucleotide triphosphate hydrolases"/>
    <property type="match status" value="2"/>
</dbReference>